<dbReference type="Proteomes" id="UP001403385">
    <property type="component" value="Unassembled WGS sequence"/>
</dbReference>
<name>A0AAW9S9D0_9BACT</name>
<protein>
    <recommendedName>
        <fullName evidence="3">Salivary lipocalin</fullName>
    </recommendedName>
</protein>
<dbReference type="AlphaFoldDB" id="A0AAW9S9D0"/>
<accession>A0AAW9S9D0</accession>
<keyword evidence="2" id="KW-1185">Reference proteome</keyword>
<evidence type="ECO:0000313" key="1">
    <source>
        <dbReference type="EMBL" id="MEN7550493.1"/>
    </source>
</evidence>
<evidence type="ECO:0000313" key="2">
    <source>
        <dbReference type="Proteomes" id="UP001403385"/>
    </source>
</evidence>
<sequence length="105" mass="12296">MNLNIFKTISFVIVLIVCIKTEVLTNAWHILTASDFSIPEESSVFTFKVTRMNEGSGEWWLYGEDENYYYTMERTKAENPYAIISKSKARTCAHFNKLDYTTWCE</sequence>
<organism evidence="1 2">
    <name type="scientific">Rapidithrix thailandica</name>
    <dbReference type="NCBI Taxonomy" id="413964"/>
    <lineage>
        <taxon>Bacteria</taxon>
        <taxon>Pseudomonadati</taxon>
        <taxon>Bacteroidota</taxon>
        <taxon>Cytophagia</taxon>
        <taxon>Cytophagales</taxon>
        <taxon>Flammeovirgaceae</taxon>
        <taxon>Rapidithrix</taxon>
    </lineage>
</organism>
<reference evidence="1 2" key="1">
    <citation type="submission" date="2024-04" db="EMBL/GenBank/DDBJ databases">
        <title>Novel genus in family Flammeovirgaceae.</title>
        <authorList>
            <person name="Nguyen T.H."/>
            <person name="Vuong T.Q."/>
            <person name="Le H."/>
            <person name="Kim S.-G."/>
        </authorList>
    </citation>
    <scope>NUCLEOTIDE SEQUENCE [LARGE SCALE GENOMIC DNA]</scope>
    <source>
        <strain evidence="1 2">JCM 23209</strain>
    </source>
</reference>
<gene>
    <name evidence="1" type="ORF">AAG747_21415</name>
</gene>
<dbReference type="EMBL" id="JBDKWZ010000014">
    <property type="protein sequence ID" value="MEN7550493.1"/>
    <property type="molecule type" value="Genomic_DNA"/>
</dbReference>
<evidence type="ECO:0008006" key="3">
    <source>
        <dbReference type="Google" id="ProtNLM"/>
    </source>
</evidence>
<comment type="caution">
    <text evidence="1">The sequence shown here is derived from an EMBL/GenBank/DDBJ whole genome shotgun (WGS) entry which is preliminary data.</text>
</comment>
<dbReference type="RefSeq" id="WP_346823276.1">
    <property type="nucleotide sequence ID" value="NZ_JBDKWZ010000014.1"/>
</dbReference>
<proteinExistence type="predicted"/>